<dbReference type="Proteomes" id="UP000007115">
    <property type="component" value="Unassembled WGS sequence"/>
</dbReference>
<dbReference type="OMA" id="HLNWTRM"/>
<dbReference type="InterPro" id="IPR045518">
    <property type="entry name" value="2EXR"/>
</dbReference>
<dbReference type="InParanoid" id="G9N3Z3"/>
<evidence type="ECO:0000259" key="1">
    <source>
        <dbReference type="Pfam" id="PF20150"/>
    </source>
</evidence>
<reference evidence="2 3" key="1">
    <citation type="journal article" date="2011" name="Genome Biol.">
        <title>Comparative genome sequence analysis underscores mycoparasitism as the ancestral life style of Trichoderma.</title>
        <authorList>
            <person name="Kubicek C.P."/>
            <person name="Herrera-Estrella A."/>
            <person name="Seidl-Seiboth V."/>
            <person name="Martinez D.A."/>
            <person name="Druzhinina I.S."/>
            <person name="Thon M."/>
            <person name="Zeilinger S."/>
            <person name="Casas-Flores S."/>
            <person name="Horwitz B.A."/>
            <person name="Mukherjee P.K."/>
            <person name="Mukherjee M."/>
            <person name="Kredics L."/>
            <person name="Alcaraz L.D."/>
            <person name="Aerts A."/>
            <person name="Antal Z."/>
            <person name="Atanasova L."/>
            <person name="Cervantes-Badillo M.G."/>
            <person name="Challacombe J."/>
            <person name="Chertkov O."/>
            <person name="McCluskey K."/>
            <person name="Coulpier F."/>
            <person name="Deshpande N."/>
            <person name="von Doehren H."/>
            <person name="Ebbole D.J."/>
            <person name="Esquivel-Naranjo E.U."/>
            <person name="Fekete E."/>
            <person name="Flipphi M."/>
            <person name="Glaser F."/>
            <person name="Gomez-Rodriguez E.Y."/>
            <person name="Gruber S."/>
            <person name="Han C."/>
            <person name="Henrissat B."/>
            <person name="Hermosa R."/>
            <person name="Hernandez-Onate M."/>
            <person name="Karaffa L."/>
            <person name="Kosti I."/>
            <person name="Le Crom S."/>
            <person name="Lindquist E."/>
            <person name="Lucas S."/>
            <person name="Luebeck M."/>
            <person name="Luebeck P.S."/>
            <person name="Margeot A."/>
            <person name="Metz B."/>
            <person name="Misra M."/>
            <person name="Nevalainen H."/>
            <person name="Omann M."/>
            <person name="Packer N."/>
            <person name="Perrone G."/>
            <person name="Uresti-Rivera E.E."/>
            <person name="Salamov A."/>
            <person name="Schmoll M."/>
            <person name="Seiboth B."/>
            <person name="Shapiro H."/>
            <person name="Sukno S."/>
            <person name="Tamayo-Ramos J.A."/>
            <person name="Tisch D."/>
            <person name="Wiest A."/>
            <person name="Wilkinson H.H."/>
            <person name="Zhang M."/>
            <person name="Coutinho P.M."/>
            <person name="Kenerley C.M."/>
            <person name="Monte E."/>
            <person name="Baker S.E."/>
            <person name="Grigoriev I.V."/>
        </authorList>
    </citation>
    <scope>NUCLEOTIDE SEQUENCE [LARGE SCALE GENOMIC DNA]</scope>
    <source>
        <strain evidence="3">Gv29-8 / FGSC 10586</strain>
    </source>
</reference>
<dbReference type="STRING" id="413071.G9N3Z3"/>
<sequence length="372" mass="43173">MNSDSFHYFSKLPPEIRRYIWHYCLPCRVAEEDVPYLLLDGNESRQACWANASTHQNARPPTIAFVNRESRHVALEHGHNFEPPDSHSLDSVWLQPDRDVLLLNYTKICDLVMYGHVDRTSSVVLLFLWRAEELQMQPCVVAELLHSFNLKTLLDGDDASDSPRVPQEKLGNPYSDDIASYTECIQEQKMVLDVAMAAVSLHITTEAALGSGLFGLLGDAPVQLVDFDDEARLRQFYELFKENSLDYEPAVQTLFELFLSSRFRTAVENWTRQADWVILANLWHYARNSKDYQDILGAHPGSVWTPQLDEDILYFAMDDYLPNDDHPWVKQAKEKAPRLRPQVMVRYCTRKCYTKERLPDYHATNLWWNPNF</sequence>
<dbReference type="VEuPathDB" id="FungiDB:TRIVIDRAFT_47367"/>
<gene>
    <name evidence="2" type="ORF">TRIVIDRAFT_47367</name>
</gene>
<name>G9N3Z3_HYPVG</name>
<dbReference type="HOGENOM" id="CLU_058063_0_0_1"/>
<dbReference type="eggNOG" id="ENOG502SMMG">
    <property type="taxonomic scope" value="Eukaryota"/>
</dbReference>
<evidence type="ECO:0000313" key="3">
    <source>
        <dbReference type="Proteomes" id="UP000007115"/>
    </source>
</evidence>
<organism evidence="2 3">
    <name type="scientific">Hypocrea virens (strain Gv29-8 / FGSC 10586)</name>
    <name type="common">Gliocladium virens</name>
    <name type="synonym">Trichoderma virens</name>
    <dbReference type="NCBI Taxonomy" id="413071"/>
    <lineage>
        <taxon>Eukaryota</taxon>
        <taxon>Fungi</taxon>
        <taxon>Dikarya</taxon>
        <taxon>Ascomycota</taxon>
        <taxon>Pezizomycotina</taxon>
        <taxon>Sordariomycetes</taxon>
        <taxon>Hypocreomycetidae</taxon>
        <taxon>Hypocreales</taxon>
        <taxon>Hypocreaceae</taxon>
        <taxon>Trichoderma</taxon>
    </lineage>
</organism>
<evidence type="ECO:0000313" key="2">
    <source>
        <dbReference type="EMBL" id="EHK18321.1"/>
    </source>
</evidence>
<dbReference type="RefSeq" id="XP_013952523.1">
    <property type="nucleotide sequence ID" value="XM_014097048.1"/>
</dbReference>
<dbReference type="Pfam" id="PF20150">
    <property type="entry name" value="2EXR"/>
    <property type="match status" value="1"/>
</dbReference>
<proteinExistence type="predicted"/>
<dbReference type="EMBL" id="ABDF02000086">
    <property type="protein sequence ID" value="EHK18321.1"/>
    <property type="molecule type" value="Genomic_DNA"/>
</dbReference>
<protein>
    <recommendedName>
        <fullName evidence="1">2EXR domain-containing protein</fullName>
    </recommendedName>
</protein>
<feature type="domain" description="2EXR" evidence="1">
    <location>
        <begin position="6"/>
        <end position="101"/>
    </location>
</feature>
<accession>G9N3Z3</accession>
<dbReference type="AlphaFoldDB" id="G9N3Z3"/>
<comment type="caution">
    <text evidence="2">The sequence shown here is derived from an EMBL/GenBank/DDBJ whole genome shotgun (WGS) entry which is preliminary data.</text>
</comment>
<keyword evidence="3" id="KW-1185">Reference proteome</keyword>
<dbReference type="GeneID" id="25794645"/>
<dbReference type="OrthoDB" id="4895609at2759"/>
<dbReference type="PANTHER" id="PTHR35910">
    <property type="entry name" value="2EXR DOMAIN-CONTAINING PROTEIN"/>
    <property type="match status" value="1"/>
</dbReference>
<dbReference type="PANTHER" id="PTHR35910:SF1">
    <property type="entry name" value="2EXR DOMAIN-CONTAINING PROTEIN"/>
    <property type="match status" value="1"/>
</dbReference>